<dbReference type="SUPFAM" id="SSF81343">
    <property type="entry name" value="Fumarate reductase respiratory complex transmembrane subunits"/>
    <property type="match status" value="1"/>
</dbReference>
<evidence type="ECO:0000313" key="11">
    <source>
        <dbReference type="EMBL" id="MBP5857136.1"/>
    </source>
</evidence>
<dbReference type="EMBL" id="JAGMWN010000003">
    <property type="protein sequence ID" value="MBP5857136.1"/>
    <property type="molecule type" value="Genomic_DNA"/>
</dbReference>
<feature type="transmembrane region" description="Helical" evidence="10">
    <location>
        <begin position="87"/>
        <end position="107"/>
    </location>
</feature>
<keyword evidence="8" id="KW-0408">Iron</keyword>
<evidence type="ECO:0000256" key="10">
    <source>
        <dbReference type="SAM" id="Phobius"/>
    </source>
</evidence>
<name>A0A8J7SMR5_9PROT</name>
<evidence type="ECO:0000256" key="6">
    <source>
        <dbReference type="ARBA" id="ARBA00022723"/>
    </source>
</evidence>
<keyword evidence="12" id="KW-1185">Reference proteome</keyword>
<dbReference type="Proteomes" id="UP000672602">
    <property type="component" value="Unassembled WGS sequence"/>
</dbReference>
<keyword evidence="6" id="KW-0479">Metal-binding</keyword>
<evidence type="ECO:0000256" key="7">
    <source>
        <dbReference type="ARBA" id="ARBA00022989"/>
    </source>
</evidence>
<dbReference type="RefSeq" id="WP_210681696.1">
    <property type="nucleotide sequence ID" value="NZ_JAGMWN010000003.1"/>
</dbReference>
<comment type="caution">
    <text evidence="11">The sequence shown here is derived from an EMBL/GenBank/DDBJ whole genome shotgun (WGS) entry which is preliminary data.</text>
</comment>
<comment type="cofactor">
    <cofactor evidence="1">
        <name>heme</name>
        <dbReference type="ChEBI" id="CHEBI:30413"/>
    </cofactor>
</comment>
<dbReference type="AlphaFoldDB" id="A0A8J7SMR5"/>
<evidence type="ECO:0000256" key="4">
    <source>
        <dbReference type="ARBA" id="ARBA00022617"/>
    </source>
</evidence>
<keyword evidence="5 10" id="KW-0812">Transmembrane</keyword>
<sequence length="111" mass="11804">MNARREAYLYAAQRLTALIMAPLVIGHLITIIIAIQGGLSAEEILSRTSGNIFWAAFYGLFVLAAGIHAALGLRMVAAEWLGFRGPLANWTVAAVGLLLILLGFRAVGAVI</sequence>
<gene>
    <name evidence="11" type="ORF">KAJ83_08950</name>
</gene>
<evidence type="ECO:0000256" key="9">
    <source>
        <dbReference type="ARBA" id="ARBA00023136"/>
    </source>
</evidence>
<dbReference type="InterPro" id="IPR000701">
    <property type="entry name" value="SuccDH_FuR_B_TM-su"/>
</dbReference>
<evidence type="ECO:0000256" key="2">
    <source>
        <dbReference type="ARBA" id="ARBA00004050"/>
    </source>
</evidence>
<keyword evidence="4" id="KW-0349">Heme</keyword>
<organism evidence="11 12">
    <name type="scientific">Marivibrio halodurans</name>
    <dbReference type="NCBI Taxonomy" id="2039722"/>
    <lineage>
        <taxon>Bacteria</taxon>
        <taxon>Pseudomonadati</taxon>
        <taxon>Pseudomonadota</taxon>
        <taxon>Alphaproteobacteria</taxon>
        <taxon>Rhodospirillales</taxon>
        <taxon>Rhodospirillaceae</taxon>
        <taxon>Marivibrio</taxon>
    </lineage>
</organism>
<proteinExistence type="predicted"/>
<reference evidence="11" key="1">
    <citation type="submission" date="2021-04" db="EMBL/GenBank/DDBJ databases">
        <authorList>
            <person name="Zhang D.-C."/>
        </authorList>
    </citation>
    <scope>NUCLEOTIDE SEQUENCE</scope>
    <source>
        <strain evidence="11">CGMCC 1.15697</strain>
    </source>
</reference>
<evidence type="ECO:0000313" key="12">
    <source>
        <dbReference type="Proteomes" id="UP000672602"/>
    </source>
</evidence>
<evidence type="ECO:0000256" key="3">
    <source>
        <dbReference type="ARBA" id="ARBA00004370"/>
    </source>
</evidence>
<protein>
    <submittedName>
        <fullName evidence="11">Succinate dehydrogenase</fullName>
    </submittedName>
</protein>
<evidence type="ECO:0000256" key="1">
    <source>
        <dbReference type="ARBA" id="ARBA00001971"/>
    </source>
</evidence>
<feature type="transmembrane region" description="Helical" evidence="10">
    <location>
        <begin position="12"/>
        <end position="35"/>
    </location>
</feature>
<keyword evidence="7 10" id="KW-1133">Transmembrane helix</keyword>
<evidence type="ECO:0000256" key="5">
    <source>
        <dbReference type="ARBA" id="ARBA00022692"/>
    </source>
</evidence>
<dbReference type="Gene3D" id="1.20.1300.10">
    <property type="entry name" value="Fumarate reductase/succinate dehydrogenase, transmembrane subunit"/>
    <property type="match status" value="1"/>
</dbReference>
<feature type="transmembrane region" description="Helical" evidence="10">
    <location>
        <begin position="55"/>
        <end position="75"/>
    </location>
</feature>
<evidence type="ECO:0000256" key="8">
    <source>
        <dbReference type="ARBA" id="ARBA00023004"/>
    </source>
</evidence>
<dbReference type="InterPro" id="IPR034804">
    <property type="entry name" value="SQR/QFR_C/D"/>
</dbReference>
<keyword evidence="9 10" id="KW-0472">Membrane</keyword>
<accession>A0A8J7SMR5</accession>
<dbReference type="Pfam" id="PF01127">
    <property type="entry name" value="Sdh_cyt"/>
    <property type="match status" value="1"/>
</dbReference>
<dbReference type="GO" id="GO:0046872">
    <property type="term" value="F:metal ion binding"/>
    <property type="evidence" value="ECO:0007669"/>
    <property type="project" value="UniProtKB-KW"/>
</dbReference>
<comment type="function">
    <text evidence="2">Membrane-anchoring subunit of succinate dehydrogenase (SDH).</text>
</comment>
<comment type="subcellular location">
    <subcellularLocation>
        <location evidence="3">Membrane</location>
    </subcellularLocation>
</comment>
<dbReference type="GO" id="GO:0016020">
    <property type="term" value="C:membrane"/>
    <property type="evidence" value="ECO:0007669"/>
    <property type="project" value="UniProtKB-SubCell"/>
</dbReference>